<feature type="binding site" evidence="10">
    <location>
        <begin position="123"/>
        <end position="125"/>
    </location>
    <ligand>
        <name>thiamine diphosphate</name>
        <dbReference type="ChEBI" id="CHEBI:58937"/>
    </ligand>
</feature>
<feature type="binding site" evidence="10">
    <location>
        <begin position="156"/>
        <end position="157"/>
    </location>
    <ligand>
        <name>thiamine diphosphate</name>
        <dbReference type="ChEBI" id="CHEBI:58937"/>
    </ligand>
</feature>
<keyword evidence="6 10" id="KW-0460">Magnesium</keyword>
<dbReference type="EMBL" id="FRBK01000004">
    <property type="protein sequence ID" value="SHL38218.1"/>
    <property type="molecule type" value="Genomic_DNA"/>
</dbReference>
<feature type="binding site" evidence="10">
    <location>
        <position position="261"/>
    </location>
    <ligand>
        <name>thiamine diphosphate</name>
        <dbReference type="ChEBI" id="CHEBI:58937"/>
    </ligand>
</feature>
<dbReference type="Pfam" id="PF02780">
    <property type="entry name" value="Transketolase_C"/>
    <property type="match status" value="1"/>
</dbReference>
<comment type="function">
    <text evidence="10">Catalyzes the acyloin condensation reaction between C atoms 2 and 3 of pyruvate and glyceraldehyde 3-phosphate to yield 1-deoxy-D-xylulose-5-phosphate (DXP).</text>
</comment>
<evidence type="ECO:0000256" key="4">
    <source>
        <dbReference type="ARBA" id="ARBA00022679"/>
    </source>
</evidence>
<keyword evidence="8 10" id="KW-0786">Thiamine pyrophosphate</keyword>
<dbReference type="InterPro" id="IPR009014">
    <property type="entry name" value="Transketo_C/PFOR_II"/>
</dbReference>
<dbReference type="AlphaFoldDB" id="A0A9X8MPW3"/>
<dbReference type="InterPro" id="IPR029061">
    <property type="entry name" value="THDP-binding"/>
</dbReference>
<sequence>MATTLSDSPLSLLERVADPGVLRTLPADQLPLLAHEIRQFLVERVCATGGHLGPNLGVVELTLALHRVFDSPRDALVFDTGHQAYVHKMLTGRQEYFDRLRQTGGLSGYPSRSESVHDLVANSHASTALSYADGLAKARQLAGEQDRAVVAIVGDGALTGGMAFEALNNLGTAQDRPVIAVLNDNGRSYAPTVGALAGQLGALRRGGGTGVCRNFFTDLGFVYFGPVDGHDTGEVEGVLRRARAMNRPVVVHVVTVKGKGHRPSETDAVDCLHTVNAVVPASARGGTRSSTRSWTSVFGQALAELAAARPEVVAVSAAMLQPTGLGPMRERFPQRVFDVGIAEQHAVTSAAGLAMGGLHPVVAIYATFVNRAFDQVLLDVALHRLPVTFVLDRAGITGPDGPSHHGMWDLSLLSMVPGLRLAAPREAAQLPALLAEAVAWDEGPTVVRLPKATAGAPIEAVASMDGVDILHRGKGRPLDVLLVPVGPLAHAAVEAAGILEHEHGIGCTVADPRWVLPVNPALPSLAARHQVVVSIEDGVRTGGVGAALSQQCQDHGITTPVHRLGLPRAFIPHGPRSQLLAQAGLDAPGVVQAVRTATANRPAHRLSSLQRHGGAG</sequence>
<comment type="cofactor">
    <cofactor evidence="10">
        <name>thiamine diphosphate</name>
        <dbReference type="ChEBI" id="CHEBI:58937"/>
    </cofactor>
    <text evidence="10">Binds 1 thiamine pyrophosphate per subunit.</text>
</comment>
<feature type="binding site" evidence="10">
    <location>
        <position position="185"/>
    </location>
    <ligand>
        <name>thiamine diphosphate</name>
        <dbReference type="ChEBI" id="CHEBI:58937"/>
    </ligand>
</feature>
<evidence type="ECO:0000256" key="3">
    <source>
        <dbReference type="ARBA" id="ARBA00011738"/>
    </source>
</evidence>
<dbReference type="SMART" id="SM00861">
    <property type="entry name" value="Transket_pyr"/>
    <property type="match status" value="1"/>
</dbReference>
<keyword evidence="7 10" id="KW-0784">Thiamine biosynthesis</keyword>
<comment type="caution">
    <text evidence="12">The sequence shown here is derived from an EMBL/GenBank/DDBJ whole genome shotgun (WGS) entry which is preliminary data.</text>
</comment>
<evidence type="ECO:0000256" key="2">
    <source>
        <dbReference type="ARBA" id="ARBA00011081"/>
    </source>
</evidence>
<dbReference type="Gene3D" id="3.40.50.970">
    <property type="match status" value="2"/>
</dbReference>
<dbReference type="PROSITE" id="PS00802">
    <property type="entry name" value="TRANSKETOLASE_2"/>
    <property type="match status" value="1"/>
</dbReference>
<gene>
    <name evidence="10" type="primary">dxs</name>
    <name evidence="12" type="ORF">SAMN05216268_104116</name>
</gene>
<keyword evidence="9 10" id="KW-0414">Isoprene biosynthesis</keyword>
<evidence type="ECO:0000256" key="9">
    <source>
        <dbReference type="ARBA" id="ARBA00023229"/>
    </source>
</evidence>
<evidence type="ECO:0000256" key="5">
    <source>
        <dbReference type="ARBA" id="ARBA00022723"/>
    </source>
</evidence>
<keyword evidence="5 10" id="KW-0479">Metal-binding</keyword>
<dbReference type="GO" id="GO:0008661">
    <property type="term" value="F:1-deoxy-D-xylulose-5-phosphate synthase activity"/>
    <property type="evidence" value="ECO:0007669"/>
    <property type="project" value="UniProtKB-UniRule"/>
</dbReference>
<dbReference type="Proteomes" id="UP000184388">
    <property type="component" value="Unassembled WGS sequence"/>
</dbReference>
<evidence type="ECO:0000259" key="11">
    <source>
        <dbReference type="SMART" id="SM00861"/>
    </source>
</evidence>
<dbReference type="InterPro" id="IPR049557">
    <property type="entry name" value="Transketolase_CS"/>
</dbReference>
<protein>
    <recommendedName>
        <fullName evidence="10">1-deoxy-D-xylulose-5-phosphate synthase</fullName>
        <ecNumber evidence="10">2.2.1.7</ecNumber>
    </recommendedName>
    <alternativeName>
        <fullName evidence="10">1-deoxyxylulose-5-phosphate synthase</fullName>
        <shortName evidence="10">DXP synthase</shortName>
        <shortName evidence="10">DXPS</shortName>
    </alternativeName>
</protein>
<dbReference type="HAMAP" id="MF_00315">
    <property type="entry name" value="DXP_synth"/>
    <property type="match status" value="1"/>
</dbReference>
<dbReference type="CDD" id="cd07033">
    <property type="entry name" value="TPP_PYR_DXS_TK_like"/>
    <property type="match status" value="1"/>
</dbReference>
<dbReference type="GO" id="GO:0030976">
    <property type="term" value="F:thiamine pyrophosphate binding"/>
    <property type="evidence" value="ECO:0007669"/>
    <property type="project" value="UniProtKB-UniRule"/>
</dbReference>
<evidence type="ECO:0000256" key="7">
    <source>
        <dbReference type="ARBA" id="ARBA00022977"/>
    </source>
</evidence>
<dbReference type="InterPro" id="IPR005475">
    <property type="entry name" value="Transketolase-like_Pyr-bd"/>
</dbReference>
<reference evidence="13" key="1">
    <citation type="submission" date="2016-11" db="EMBL/GenBank/DDBJ databases">
        <authorList>
            <person name="Jaros S."/>
            <person name="Januszkiewicz K."/>
            <person name="Wedrychowicz H."/>
        </authorList>
    </citation>
    <scope>NUCLEOTIDE SEQUENCE [LARGE SCALE GENOMIC DNA]</scope>
    <source>
        <strain evidence="13">CGMCC 4.3555</strain>
    </source>
</reference>
<comment type="cofactor">
    <cofactor evidence="10">
        <name>Mg(2+)</name>
        <dbReference type="ChEBI" id="CHEBI:18420"/>
    </cofactor>
    <text evidence="10">Binds 1 Mg(2+) ion per subunit.</text>
</comment>
<dbReference type="GO" id="GO:0016114">
    <property type="term" value="P:terpenoid biosynthetic process"/>
    <property type="evidence" value="ECO:0007669"/>
    <property type="project" value="UniProtKB-UniRule"/>
</dbReference>
<comment type="subunit">
    <text evidence="3 10">Homodimer.</text>
</comment>
<dbReference type="NCBIfam" id="NF003933">
    <property type="entry name" value="PRK05444.2-2"/>
    <property type="match status" value="1"/>
</dbReference>
<dbReference type="CDD" id="cd02007">
    <property type="entry name" value="TPP_DXS"/>
    <property type="match status" value="1"/>
</dbReference>
<evidence type="ECO:0000256" key="1">
    <source>
        <dbReference type="ARBA" id="ARBA00004980"/>
    </source>
</evidence>
<feature type="binding site" evidence="10">
    <location>
        <position position="82"/>
    </location>
    <ligand>
        <name>thiamine diphosphate</name>
        <dbReference type="ChEBI" id="CHEBI:58937"/>
    </ligand>
</feature>
<dbReference type="PANTHER" id="PTHR43322:SF5">
    <property type="entry name" value="1-DEOXY-D-XYLULOSE-5-PHOSPHATE SYNTHASE, CHLOROPLASTIC"/>
    <property type="match status" value="1"/>
</dbReference>
<dbReference type="InterPro" id="IPR020826">
    <property type="entry name" value="Transketolase_BS"/>
</dbReference>
<dbReference type="Gene3D" id="3.40.50.920">
    <property type="match status" value="1"/>
</dbReference>
<feature type="binding site" evidence="10">
    <location>
        <position position="185"/>
    </location>
    <ligand>
        <name>Mg(2+)</name>
        <dbReference type="ChEBI" id="CHEBI:18420"/>
    </ligand>
</feature>
<feature type="binding site" evidence="10">
    <location>
        <position position="155"/>
    </location>
    <ligand>
        <name>Mg(2+)</name>
        <dbReference type="ChEBI" id="CHEBI:18420"/>
    </ligand>
</feature>
<accession>A0A9X8MPW3</accession>
<proteinExistence type="inferred from homology"/>
<evidence type="ECO:0000256" key="10">
    <source>
        <dbReference type="HAMAP-Rule" id="MF_00315"/>
    </source>
</evidence>
<dbReference type="PROSITE" id="PS00801">
    <property type="entry name" value="TRANSKETOLASE_1"/>
    <property type="match status" value="1"/>
</dbReference>
<dbReference type="Pfam" id="PF02779">
    <property type="entry name" value="Transket_pyr"/>
    <property type="match status" value="1"/>
</dbReference>
<dbReference type="SUPFAM" id="SSF52922">
    <property type="entry name" value="TK C-terminal domain-like"/>
    <property type="match status" value="1"/>
</dbReference>
<dbReference type="GO" id="GO:0000287">
    <property type="term" value="F:magnesium ion binding"/>
    <property type="evidence" value="ECO:0007669"/>
    <property type="project" value="UniProtKB-UniRule"/>
</dbReference>
<comment type="catalytic activity">
    <reaction evidence="10">
        <text>D-glyceraldehyde 3-phosphate + pyruvate + H(+) = 1-deoxy-D-xylulose 5-phosphate + CO2</text>
        <dbReference type="Rhea" id="RHEA:12605"/>
        <dbReference type="ChEBI" id="CHEBI:15361"/>
        <dbReference type="ChEBI" id="CHEBI:15378"/>
        <dbReference type="ChEBI" id="CHEBI:16526"/>
        <dbReference type="ChEBI" id="CHEBI:57792"/>
        <dbReference type="ChEBI" id="CHEBI:59776"/>
        <dbReference type="EC" id="2.2.1.7"/>
    </reaction>
</comment>
<dbReference type="InterPro" id="IPR033248">
    <property type="entry name" value="Transketolase_C"/>
</dbReference>
<evidence type="ECO:0000256" key="8">
    <source>
        <dbReference type="ARBA" id="ARBA00023052"/>
    </source>
</evidence>
<comment type="similarity">
    <text evidence="2 10">Belongs to the transketolase family. DXPS subfamily.</text>
</comment>
<comment type="pathway">
    <text evidence="1 10">Metabolic intermediate biosynthesis; 1-deoxy-D-xylulose 5-phosphate biosynthesis; 1-deoxy-D-xylulose 5-phosphate from D-glyceraldehyde 3-phosphate and pyruvate: step 1/1.</text>
</comment>
<dbReference type="GO" id="GO:0009228">
    <property type="term" value="P:thiamine biosynthetic process"/>
    <property type="evidence" value="ECO:0007669"/>
    <property type="project" value="UniProtKB-UniRule"/>
</dbReference>
<dbReference type="FunFam" id="3.40.50.970:FF:000010">
    <property type="entry name" value="1-deoxy-D-xylulose-5-phosphate synthase"/>
    <property type="match status" value="1"/>
</dbReference>
<dbReference type="SUPFAM" id="SSF52518">
    <property type="entry name" value="Thiamin diphosphate-binding fold (THDP-binding)"/>
    <property type="match status" value="1"/>
</dbReference>
<feature type="domain" description="Transketolase-like pyrimidine-binding" evidence="11">
    <location>
        <begin position="292"/>
        <end position="456"/>
    </location>
</feature>
<dbReference type="InterPro" id="IPR005477">
    <property type="entry name" value="Dxylulose-5-P_synthase"/>
</dbReference>
<evidence type="ECO:0000256" key="6">
    <source>
        <dbReference type="ARBA" id="ARBA00022842"/>
    </source>
</evidence>
<dbReference type="Pfam" id="PF13292">
    <property type="entry name" value="DXP_synthase_N"/>
    <property type="match status" value="2"/>
</dbReference>
<dbReference type="FunFam" id="3.40.50.970:FF:000005">
    <property type="entry name" value="1-deoxy-D-xylulose-5-phosphate synthase"/>
    <property type="match status" value="1"/>
</dbReference>
<keyword evidence="4 10" id="KW-0808">Transferase</keyword>
<evidence type="ECO:0000313" key="13">
    <source>
        <dbReference type="Proteomes" id="UP000184388"/>
    </source>
</evidence>
<evidence type="ECO:0000313" key="12">
    <source>
        <dbReference type="EMBL" id="SHL38218.1"/>
    </source>
</evidence>
<dbReference type="RefSeq" id="WP_073443857.1">
    <property type="nucleotide sequence ID" value="NZ_FRBK01000004.1"/>
</dbReference>
<dbReference type="PANTHER" id="PTHR43322">
    <property type="entry name" value="1-D-DEOXYXYLULOSE 5-PHOSPHATE SYNTHASE-RELATED"/>
    <property type="match status" value="1"/>
</dbReference>
<feature type="binding site" evidence="10">
    <location>
        <position position="343"/>
    </location>
    <ligand>
        <name>thiamine diphosphate</name>
        <dbReference type="ChEBI" id="CHEBI:58937"/>
    </ligand>
</feature>
<dbReference type="GO" id="GO:0019288">
    <property type="term" value="P:isopentenyl diphosphate biosynthetic process, methylerythritol 4-phosphate pathway"/>
    <property type="evidence" value="ECO:0007669"/>
    <property type="project" value="TreeGrafter"/>
</dbReference>
<dbReference type="GO" id="GO:0005829">
    <property type="term" value="C:cytosol"/>
    <property type="evidence" value="ECO:0007669"/>
    <property type="project" value="TreeGrafter"/>
</dbReference>
<organism evidence="12 13">
    <name type="scientific">Streptomyces yunnanensis</name>
    <dbReference type="NCBI Taxonomy" id="156453"/>
    <lineage>
        <taxon>Bacteria</taxon>
        <taxon>Bacillati</taxon>
        <taxon>Actinomycetota</taxon>
        <taxon>Actinomycetes</taxon>
        <taxon>Kitasatosporales</taxon>
        <taxon>Streptomycetaceae</taxon>
        <taxon>Streptomyces</taxon>
    </lineage>
</organism>
<name>A0A9X8MPW3_9ACTN</name>
<dbReference type="EC" id="2.2.1.7" evidence="10"/>